<dbReference type="PATRIC" id="fig|1423801.4.peg.2092"/>
<evidence type="ECO:0000259" key="2">
    <source>
        <dbReference type="Pfam" id="PF07435"/>
    </source>
</evidence>
<sequence>MKIRNFLLHSGLIITILISVLLSALIWINPAVFQRDSKTTTSTGESSENVNKKKLSDVFLPLQTTLNQNGQSYVLFSDKNDVTGDLSKQLGKLSLKDGSLKTYKTDTEYQEFLQQNDSVLLSYTSSITTALFNQVFSQKLKGLQEYKFNRILIPLQGGAVYLVSDQNRQAYKLTVKKDSYTKIKQILNTNGVQKLSISYFSLESDNLTTFYTSSFSLPRYSYLVNKSNISPFLSQLLNSNGQSSITTKVQKNKTIYSDGTDNRMEVNDQTGEVVYENYADVNYNGNEKVREQQLGFYDLLKQSFTQLNALGVQLDDVRYAEYSESDNTVTYRSYIAGFPIINEDSYATYKIQPLNSGGKKYVFSLNGLQVPVPSGGAKETLPATETVYQELENAGYSSNQIKSIKVAYQWEQNTSSKLVVDLVPTYFVNYNGHWQSYTELLKKTASGN</sequence>
<dbReference type="EMBL" id="AZFQ01000055">
    <property type="protein sequence ID" value="KRL96767.1"/>
    <property type="molecule type" value="Genomic_DNA"/>
</dbReference>
<evidence type="ECO:0000256" key="1">
    <source>
        <dbReference type="SAM" id="Phobius"/>
    </source>
</evidence>
<comment type="caution">
    <text evidence="3">The sequence shown here is derived from an EMBL/GenBank/DDBJ whole genome shotgun (WGS) entry which is preliminary data.</text>
</comment>
<organism evidence="3 4">
    <name type="scientific">Liquorilactobacillus satsumensis DSM 16230 = JCM 12392</name>
    <dbReference type="NCBI Taxonomy" id="1423801"/>
    <lineage>
        <taxon>Bacteria</taxon>
        <taxon>Bacillati</taxon>
        <taxon>Bacillota</taxon>
        <taxon>Bacilli</taxon>
        <taxon>Lactobacillales</taxon>
        <taxon>Lactobacillaceae</taxon>
        <taxon>Liquorilactobacillus</taxon>
    </lineage>
</organism>
<keyword evidence="1" id="KW-0472">Membrane</keyword>
<keyword evidence="1" id="KW-1133">Transmembrane helix</keyword>
<gene>
    <name evidence="3" type="ORF">FD50_GL002048</name>
</gene>
<dbReference type="InterPro" id="IPR042274">
    <property type="entry name" value="YycH/YycI_2"/>
</dbReference>
<dbReference type="RefSeq" id="WP_056961974.1">
    <property type="nucleotide sequence ID" value="NZ_AZFQ01000055.1"/>
</dbReference>
<dbReference type="GeneID" id="98309262"/>
<evidence type="ECO:0000313" key="3">
    <source>
        <dbReference type="EMBL" id="KRL96767.1"/>
    </source>
</evidence>
<keyword evidence="1" id="KW-0812">Transmembrane</keyword>
<name>A0A0R1UUF6_9LACO</name>
<dbReference type="STRING" id="1423801.FD50_GL002048"/>
<dbReference type="Gene3D" id="3.30.310.160">
    <property type="entry name" value="YycH protein, domain 2"/>
    <property type="match status" value="1"/>
</dbReference>
<feature type="transmembrane region" description="Helical" evidence="1">
    <location>
        <begin position="7"/>
        <end position="28"/>
    </location>
</feature>
<reference evidence="3 4" key="1">
    <citation type="journal article" date="2015" name="Genome Announc.">
        <title>Expanding the biotechnology potential of lactobacilli through comparative genomics of 213 strains and associated genera.</title>
        <authorList>
            <person name="Sun Z."/>
            <person name="Harris H.M."/>
            <person name="McCann A."/>
            <person name="Guo C."/>
            <person name="Argimon S."/>
            <person name="Zhang W."/>
            <person name="Yang X."/>
            <person name="Jeffery I.B."/>
            <person name="Cooney J.C."/>
            <person name="Kagawa T.F."/>
            <person name="Liu W."/>
            <person name="Song Y."/>
            <person name="Salvetti E."/>
            <person name="Wrobel A."/>
            <person name="Rasinkangas P."/>
            <person name="Parkhill J."/>
            <person name="Rea M.C."/>
            <person name="O'Sullivan O."/>
            <person name="Ritari J."/>
            <person name="Douillard F.P."/>
            <person name="Paul Ross R."/>
            <person name="Yang R."/>
            <person name="Briner A.E."/>
            <person name="Felis G.E."/>
            <person name="de Vos W.M."/>
            <person name="Barrangou R."/>
            <person name="Klaenhammer T.R."/>
            <person name="Caufield P.W."/>
            <person name="Cui Y."/>
            <person name="Zhang H."/>
            <person name="O'Toole P.W."/>
        </authorList>
    </citation>
    <scope>NUCLEOTIDE SEQUENCE [LARGE SCALE GENOMIC DNA]</scope>
    <source>
        <strain evidence="3 4">DSM 16230</strain>
    </source>
</reference>
<evidence type="ECO:0000313" key="4">
    <source>
        <dbReference type="Proteomes" id="UP000051166"/>
    </source>
</evidence>
<dbReference type="CDD" id="cd15787">
    <property type="entry name" value="YycH_N"/>
    <property type="match status" value="1"/>
</dbReference>
<dbReference type="Pfam" id="PF07435">
    <property type="entry name" value="YycH"/>
    <property type="match status" value="1"/>
</dbReference>
<dbReference type="AlphaFoldDB" id="A0A0R1UUF6"/>
<proteinExistence type="predicted"/>
<accession>A0A0R1UUF6</accession>
<dbReference type="InterPro" id="IPR009996">
    <property type="entry name" value="YycH"/>
</dbReference>
<dbReference type="Proteomes" id="UP000051166">
    <property type="component" value="Unassembled WGS sequence"/>
</dbReference>
<keyword evidence="4" id="KW-1185">Reference proteome</keyword>
<feature type="domain" description="Regulatory protein YycH" evidence="2">
    <location>
        <begin position="12"/>
        <end position="443"/>
    </location>
</feature>
<protein>
    <submittedName>
        <fullName evidence="3">YycH family protein</fullName>
    </submittedName>
</protein>